<proteinExistence type="predicted"/>
<accession>A0A414LU87</accession>
<evidence type="ECO:0000259" key="2">
    <source>
        <dbReference type="PROSITE" id="PS51898"/>
    </source>
</evidence>
<feature type="non-terminal residue" evidence="3">
    <location>
        <position position="1"/>
    </location>
</feature>
<keyword evidence="1" id="KW-0233">DNA recombination</keyword>
<sequence length="46" mass="4952">NGAAPKDVQELLGHSDVSTTMNVYAHSTRKAKRESARLLDKVAGND</sequence>
<feature type="domain" description="Tyr recombinase" evidence="2">
    <location>
        <begin position="1"/>
        <end position="37"/>
    </location>
</feature>
<dbReference type="InterPro" id="IPR011010">
    <property type="entry name" value="DNA_brk_join_enz"/>
</dbReference>
<dbReference type="EMBL" id="QSKY01000059">
    <property type="protein sequence ID" value="RHE98195.1"/>
    <property type="molecule type" value="Genomic_DNA"/>
</dbReference>
<gene>
    <name evidence="3" type="ORF">DW703_17255</name>
</gene>
<comment type="caution">
    <text evidence="3">The sequence shown here is derived from an EMBL/GenBank/DDBJ whole genome shotgun (WGS) entry which is preliminary data.</text>
</comment>
<dbReference type="Proteomes" id="UP000283501">
    <property type="component" value="Unassembled WGS sequence"/>
</dbReference>
<evidence type="ECO:0000256" key="1">
    <source>
        <dbReference type="ARBA" id="ARBA00023172"/>
    </source>
</evidence>
<dbReference type="InterPro" id="IPR013762">
    <property type="entry name" value="Integrase-like_cat_sf"/>
</dbReference>
<dbReference type="GO" id="GO:0006310">
    <property type="term" value="P:DNA recombination"/>
    <property type="evidence" value="ECO:0007669"/>
    <property type="project" value="UniProtKB-KW"/>
</dbReference>
<name>A0A414LU87_9FIRM</name>
<organism evidence="3 4">
    <name type="scientific">Agathobacter rectalis</name>
    <dbReference type="NCBI Taxonomy" id="39491"/>
    <lineage>
        <taxon>Bacteria</taxon>
        <taxon>Bacillati</taxon>
        <taxon>Bacillota</taxon>
        <taxon>Clostridia</taxon>
        <taxon>Lachnospirales</taxon>
        <taxon>Lachnospiraceae</taxon>
        <taxon>Agathobacter</taxon>
    </lineage>
</organism>
<dbReference type="Gene3D" id="1.10.443.10">
    <property type="entry name" value="Intergrase catalytic core"/>
    <property type="match status" value="1"/>
</dbReference>
<dbReference type="PROSITE" id="PS51898">
    <property type="entry name" value="TYR_RECOMBINASE"/>
    <property type="match status" value="1"/>
</dbReference>
<evidence type="ECO:0000313" key="4">
    <source>
        <dbReference type="Proteomes" id="UP000283501"/>
    </source>
</evidence>
<dbReference type="InterPro" id="IPR002104">
    <property type="entry name" value="Integrase_catalytic"/>
</dbReference>
<reference evidence="3 4" key="1">
    <citation type="submission" date="2018-08" db="EMBL/GenBank/DDBJ databases">
        <title>A genome reference for cultivated species of the human gut microbiota.</title>
        <authorList>
            <person name="Zou Y."/>
            <person name="Xue W."/>
            <person name="Luo G."/>
        </authorList>
    </citation>
    <scope>NUCLEOTIDE SEQUENCE [LARGE SCALE GENOMIC DNA]</scope>
    <source>
        <strain evidence="3 4">AM26-2LB</strain>
    </source>
</reference>
<dbReference type="GO" id="GO:0015074">
    <property type="term" value="P:DNA integration"/>
    <property type="evidence" value="ECO:0007669"/>
    <property type="project" value="InterPro"/>
</dbReference>
<dbReference type="SUPFAM" id="SSF56349">
    <property type="entry name" value="DNA breaking-rejoining enzymes"/>
    <property type="match status" value="1"/>
</dbReference>
<dbReference type="AlphaFoldDB" id="A0A414LU87"/>
<dbReference type="GO" id="GO:0003677">
    <property type="term" value="F:DNA binding"/>
    <property type="evidence" value="ECO:0007669"/>
    <property type="project" value="InterPro"/>
</dbReference>
<evidence type="ECO:0000313" key="3">
    <source>
        <dbReference type="EMBL" id="RHE98195.1"/>
    </source>
</evidence>
<protein>
    <submittedName>
        <fullName evidence="3">Site-specific integrase</fullName>
    </submittedName>
</protein>